<dbReference type="GO" id="GO:0008080">
    <property type="term" value="F:N-acetyltransferase activity"/>
    <property type="evidence" value="ECO:0007669"/>
    <property type="project" value="TreeGrafter"/>
</dbReference>
<evidence type="ECO:0000259" key="3">
    <source>
        <dbReference type="PROSITE" id="PS51186"/>
    </source>
</evidence>
<name>A0AAE3NSM4_9RHOB</name>
<organism evidence="4 5">
    <name type="scientific">Psychromarinibacter sediminicola</name>
    <dbReference type="NCBI Taxonomy" id="3033385"/>
    <lineage>
        <taxon>Bacteria</taxon>
        <taxon>Pseudomonadati</taxon>
        <taxon>Pseudomonadota</taxon>
        <taxon>Alphaproteobacteria</taxon>
        <taxon>Rhodobacterales</taxon>
        <taxon>Paracoccaceae</taxon>
        <taxon>Psychromarinibacter</taxon>
    </lineage>
</organism>
<proteinExistence type="predicted"/>
<dbReference type="PANTHER" id="PTHR10545">
    <property type="entry name" value="DIAMINE N-ACETYLTRANSFERASE"/>
    <property type="match status" value="1"/>
</dbReference>
<dbReference type="InterPro" id="IPR051016">
    <property type="entry name" value="Diverse_Substrate_AcTransf"/>
</dbReference>
<dbReference type="PROSITE" id="PS51186">
    <property type="entry name" value="GNAT"/>
    <property type="match status" value="1"/>
</dbReference>
<dbReference type="CDD" id="cd04301">
    <property type="entry name" value="NAT_SF"/>
    <property type="match status" value="1"/>
</dbReference>
<reference evidence="4" key="1">
    <citation type="submission" date="2023-03" db="EMBL/GenBank/DDBJ databases">
        <title>Multiphase analysis and comparison of six strains from genera Psychromarinibacter, Lutimaribacter, and Maritimibacter, including a novel species: Psychromarinibacter sediminicola sp. nov.</title>
        <authorList>
            <person name="Wang Y.-H."/>
            <person name="Ye M.-Q."/>
            <person name="Du Z.-J."/>
        </authorList>
    </citation>
    <scope>NUCLEOTIDE SEQUENCE</scope>
    <source>
        <strain evidence="4">C21-152</strain>
    </source>
</reference>
<dbReference type="Gene3D" id="3.40.630.30">
    <property type="match status" value="1"/>
</dbReference>
<dbReference type="AlphaFoldDB" id="A0AAE3NSM4"/>
<evidence type="ECO:0000256" key="1">
    <source>
        <dbReference type="ARBA" id="ARBA00022679"/>
    </source>
</evidence>
<dbReference type="EMBL" id="JARGYC010000019">
    <property type="protein sequence ID" value="MDF0600899.1"/>
    <property type="molecule type" value="Genomic_DNA"/>
</dbReference>
<keyword evidence="2" id="KW-0012">Acyltransferase</keyword>
<dbReference type="Pfam" id="PF00583">
    <property type="entry name" value="Acetyltransf_1"/>
    <property type="match status" value="1"/>
</dbReference>
<comment type="caution">
    <text evidence="4">The sequence shown here is derived from an EMBL/GenBank/DDBJ whole genome shotgun (WGS) entry which is preliminary data.</text>
</comment>
<protein>
    <submittedName>
        <fullName evidence="4">GNAT family N-acetyltransferase</fullName>
    </submittedName>
</protein>
<dbReference type="PANTHER" id="PTHR10545:SF29">
    <property type="entry name" value="GH14572P-RELATED"/>
    <property type="match status" value="1"/>
</dbReference>
<dbReference type="Proteomes" id="UP001220964">
    <property type="component" value="Unassembled WGS sequence"/>
</dbReference>
<evidence type="ECO:0000256" key="2">
    <source>
        <dbReference type="ARBA" id="ARBA00023315"/>
    </source>
</evidence>
<evidence type="ECO:0000313" key="4">
    <source>
        <dbReference type="EMBL" id="MDF0600899.1"/>
    </source>
</evidence>
<dbReference type="InterPro" id="IPR000182">
    <property type="entry name" value="GNAT_dom"/>
</dbReference>
<accession>A0AAE3NSM4</accession>
<sequence length="153" mass="16859">MTARMHLADADDLDRLLPLVAASHAHEGIEQDDATRRAALAPLLEGSPHGAIWLIGPRRAPVGFIAISFGWSIEMGGLDGFVDEFFIRESVRGRGVGTEVLMGLLPQLAQAGVTALHLEVGRDNDRARKLYEKRGFRMREGNSLMTWRARPMS</sequence>
<keyword evidence="5" id="KW-1185">Reference proteome</keyword>
<dbReference type="InterPro" id="IPR016181">
    <property type="entry name" value="Acyl_CoA_acyltransferase"/>
</dbReference>
<evidence type="ECO:0000313" key="5">
    <source>
        <dbReference type="Proteomes" id="UP001220964"/>
    </source>
</evidence>
<keyword evidence="1" id="KW-0808">Transferase</keyword>
<dbReference type="SUPFAM" id="SSF55729">
    <property type="entry name" value="Acyl-CoA N-acyltransferases (Nat)"/>
    <property type="match status" value="1"/>
</dbReference>
<feature type="domain" description="N-acetyltransferase" evidence="3">
    <location>
        <begin position="3"/>
        <end position="153"/>
    </location>
</feature>
<gene>
    <name evidence="4" type="ORF">P1J78_09160</name>
</gene>